<dbReference type="EC" id="2.8.1.7" evidence="3"/>
<dbReference type="Gene3D" id="1.10.260.50">
    <property type="match status" value="1"/>
</dbReference>
<dbReference type="PANTHER" id="PTHR11601">
    <property type="entry name" value="CYSTEINE DESULFURYLASE FAMILY MEMBER"/>
    <property type="match status" value="1"/>
</dbReference>
<keyword evidence="7" id="KW-0408">Iron</keyword>
<dbReference type="InterPro" id="IPR020578">
    <property type="entry name" value="Aminotrans_V_PyrdxlP_BS"/>
</dbReference>
<evidence type="ECO:0000256" key="3">
    <source>
        <dbReference type="ARBA" id="ARBA00012239"/>
    </source>
</evidence>
<evidence type="ECO:0000256" key="10">
    <source>
        <dbReference type="RuleBase" id="RU004504"/>
    </source>
</evidence>
<dbReference type="PROSITE" id="PS00595">
    <property type="entry name" value="AA_TRANSFER_CLASS_5"/>
    <property type="match status" value="1"/>
</dbReference>
<evidence type="ECO:0000256" key="2">
    <source>
        <dbReference type="ARBA" id="ARBA00006490"/>
    </source>
</evidence>
<dbReference type="InterPro" id="IPR015424">
    <property type="entry name" value="PyrdxlP-dep_Trfase"/>
</dbReference>
<dbReference type="PATRIC" id="fig|1550024.3.peg.1688"/>
<accession>A0A0D8J0F8</accession>
<keyword evidence="13" id="KW-1185">Reference proteome</keyword>
<name>A0A0D8J0F8_9FIRM</name>
<comment type="caution">
    <text evidence="12">The sequence shown here is derived from an EMBL/GenBank/DDBJ whole genome shotgun (WGS) entry which is preliminary data.</text>
</comment>
<evidence type="ECO:0000256" key="4">
    <source>
        <dbReference type="ARBA" id="ARBA00022679"/>
    </source>
</evidence>
<dbReference type="InterPro" id="IPR000192">
    <property type="entry name" value="Aminotrans_V_dom"/>
</dbReference>
<dbReference type="GO" id="GO:0046872">
    <property type="term" value="F:metal ion binding"/>
    <property type="evidence" value="ECO:0007669"/>
    <property type="project" value="UniProtKB-KW"/>
</dbReference>
<dbReference type="Gene3D" id="3.40.640.10">
    <property type="entry name" value="Type I PLP-dependent aspartate aminotransferase-like (Major domain)"/>
    <property type="match status" value="1"/>
</dbReference>
<reference evidence="12" key="1">
    <citation type="submission" date="2015-02" db="EMBL/GenBank/DDBJ databases">
        <title>A novel member of the family Ruminococcaceae isolated from human feces.</title>
        <authorList>
            <person name="Shkoporov A.N."/>
            <person name="Chaplin A.V."/>
            <person name="Motuzova O.V."/>
            <person name="Kafarskaia L.I."/>
            <person name="Khokhlova E.V."/>
            <person name="Efimov B.A."/>
        </authorList>
    </citation>
    <scope>NUCLEOTIDE SEQUENCE [LARGE SCALE GENOMIC DNA]</scope>
    <source>
        <strain evidence="12">585-1</strain>
    </source>
</reference>
<evidence type="ECO:0000256" key="7">
    <source>
        <dbReference type="ARBA" id="ARBA00023004"/>
    </source>
</evidence>
<dbReference type="InterPro" id="IPR016454">
    <property type="entry name" value="Cysteine_dSase"/>
</dbReference>
<dbReference type="PANTHER" id="PTHR11601:SF34">
    <property type="entry name" value="CYSTEINE DESULFURASE"/>
    <property type="match status" value="1"/>
</dbReference>
<dbReference type="InterPro" id="IPR015422">
    <property type="entry name" value="PyrdxlP-dep_Trfase_small"/>
</dbReference>
<evidence type="ECO:0000256" key="5">
    <source>
        <dbReference type="ARBA" id="ARBA00022723"/>
    </source>
</evidence>
<feature type="domain" description="Aminotransferase class V" evidence="11">
    <location>
        <begin position="7"/>
        <end position="368"/>
    </location>
</feature>
<evidence type="ECO:0000259" key="11">
    <source>
        <dbReference type="Pfam" id="PF00266"/>
    </source>
</evidence>
<comment type="cofactor">
    <cofactor evidence="1 10">
        <name>pyridoxal 5'-phosphate</name>
        <dbReference type="ChEBI" id="CHEBI:597326"/>
    </cofactor>
</comment>
<keyword evidence="4" id="KW-0808">Transferase</keyword>
<comment type="similarity">
    <text evidence="2">Belongs to the class-V pyridoxal-phosphate-dependent aminotransferase family. NifS/IscS subfamily.</text>
</comment>
<dbReference type="GO" id="GO:0051536">
    <property type="term" value="F:iron-sulfur cluster binding"/>
    <property type="evidence" value="ECO:0007669"/>
    <property type="project" value="UniProtKB-KW"/>
</dbReference>
<evidence type="ECO:0000256" key="1">
    <source>
        <dbReference type="ARBA" id="ARBA00001933"/>
    </source>
</evidence>
<evidence type="ECO:0000256" key="6">
    <source>
        <dbReference type="ARBA" id="ARBA00022898"/>
    </source>
</evidence>
<dbReference type="Proteomes" id="UP000032483">
    <property type="component" value="Unassembled WGS sequence"/>
</dbReference>
<evidence type="ECO:0000313" key="13">
    <source>
        <dbReference type="Proteomes" id="UP000032483"/>
    </source>
</evidence>
<dbReference type="InterPro" id="IPR015421">
    <property type="entry name" value="PyrdxlP-dep_Trfase_major"/>
</dbReference>
<dbReference type="SUPFAM" id="SSF53383">
    <property type="entry name" value="PLP-dependent transferases"/>
    <property type="match status" value="1"/>
</dbReference>
<protein>
    <recommendedName>
        <fullName evidence="3">cysteine desulfurase</fullName>
        <ecNumber evidence="3">2.8.1.7</ecNumber>
    </recommendedName>
</protein>
<dbReference type="EMBL" id="JXXK01000008">
    <property type="protein sequence ID" value="KJF40224.1"/>
    <property type="molecule type" value="Genomic_DNA"/>
</dbReference>
<dbReference type="GO" id="GO:0031071">
    <property type="term" value="F:cysteine desulfurase activity"/>
    <property type="evidence" value="ECO:0007669"/>
    <property type="project" value="UniProtKB-EC"/>
</dbReference>
<keyword evidence="5" id="KW-0479">Metal-binding</keyword>
<dbReference type="GeneID" id="42856445"/>
<dbReference type="Gene3D" id="3.90.1150.10">
    <property type="entry name" value="Aspartate Aminotransferase, domain 1"/>
    <property type="match status" value="1"/>
</dbReference>
<organism evidence="12 13">
    <name type="scientific">Ruthenibacterium lactatiformans</name>
    <dbReference type="NCBI Taxonomy" id="1550024"/>
    <lineage>
        <taxon>Bacteria</taxon>
        <taxon>Bacillati</taxon>
        <taxon>Bacillota</taxon>
        <taxon>Clostridia</taxon>
        <taxon>Eubacteriales</taxon>
        <taxon>Oscillospiraceae</taxon>
        <taxon>Ruthenibacterium</taxon>
    </lineage>
</organism>
<comment type="catalytic activity">
    <reaction evidence="9">
        <text>(sulfur carrier)-H + L-cysteine = (sulfur carrier)-SH + L-alanine</text>
        <dbReference type="Rhea" id="RHEA:43892"/>
        <dbReference type="Rhea" id="RHEA-COMP:14737"/>
        <dbReference type="Rhea" id="RHEA-COMP:14739"/>
        <dbReference type="ChEBI" id="CHEBI:29917"/>
        <dbReference type="ChEBI" id="CHEBI:35235"/>
        <dbReference type="ChEBI" id="CHEBI:57972"/>
        <dbReference type="ChEBI" id="CHEBI:64428"/>
        <dbReference type="EC" id="2.8.1.7"/>
    </reaction>
</comment>
<keyword evidence="6" id="KW-0663">Pyridoxal phosphate</keyword>
<evidence type="ECO:0000256" key="9">
    <source>
        <dbReference type="ARBA" id="ARBA00050776"/>
    </source>
</evidence>
<sequence>MYKNSLIYFDNAATTPLSPTALSAMKPWLTSEYGNPSSLYSAGRKAKEALECARAMIARTINAEPDEIFFTSGGTEADNWAIDMIGTHGDIITSGIEHHAILNAAHNRLERDVKALKLMTDRHGYIVPPNESATRSLVLQNKPVMCSFMFVNNEIGTVQDLRKLFKSFNGCGLIYHTDAVQAVGHIQVDVKKLGVDMLSMSAHKFNGPRGIGALYVRNGVPMYPMICGGGQERKMRAGTENVAGAVGMAVALDEAVRFMDERMAHTDSLKHRFVDACTKNNIRFATTLDDPFSNNTGILSMRFPEVEAESLLLLLDSFGICVSTGSACDSKSVNISHVLSAIGLSDTDARSTIRFSFGHQNTFEEVDYAVDSLAKCIDMIRSVNTV</sequence>
<dbReference type="Pfam" id="PF00266">
    <property type="entry name" value="Aminotran_5"/>
    <property type="match status" value="1"/>
</dbReference>
<keyword evidence="8" id="KW-0411">Iron-sulfur</keyword>
<dbReference type="RefSeq" id="WP_069955708.1">
    <property type="nucleotide sequence ID" value="NZ_JAFHCK010000036.1"/>
</dbReference>
<gene>
    <name evidence="12" type="ORF">TQ39_07440</name>
</gene>
<dbReference type="AlphaFoldDB" id="A0A0D8J0F8"/>
<evidence type="ECO:0000313" key="12">
    <source>
        <dbReference type="EMBL" id="KJF40224.1"/>
    </source>
</evidence>
<evidence type="ECO:0000256" key="8">
    <source>
        <dbReference type="ARBA" id="ARBA00023014"/>
    </source>
</evidence>
<proteinExistence type="inferred from homology"/>
<dbReference type="PIRSF" id="PIRSF005572">
    <property type="entry name" value="NifS"/>
    <property type="match status" value="1"/>
</dbReference>